<feature type="repeat" description="Pumilio" evidence="4">
    <location>
        <begin position="348"/>
        <end position="385"/>
    </location>
</feature>
<evidence type="ECO:0000256" key="5">
    <source>
        <dbReference type="SAM" id="MobiDB-lite"/>
    </source>
</evidence>
<sequence>MGKPQNSSNETRKKRKRAASSAVEAKSKISKKFQKSNNSSEVSQKGSKQPIKLSKPPHVEANPHFNEDDKEKRKKLRKESKELAESRKKLRKKHYTLEQELALLWEKMRRRDITKEDKSHEALSKMKGKIPEIAISHVSSRVLQTCVKYCSLDERNAIFEELKSQVISLATNKYAVYLLNKMLDSASKEQLAAFISSLHGHVATLLRHTVGSLVVEHAYCVGNARQKQSLLMELYSPELRLFKDLASINETRLLDVISKLQLQKSSVSRHLSAVLQPILEKGILDHSIIHKALMEYLTIADKNVMVYIIQQLSGPLLVRMIHTKEGSHIAILCIKHGDAKDRKKIIKGMKGLVQKIALDKYGSMVLVSLLSTVDDTKLLSKIIVREYEGILKEVVFSKSARRPVLQLLHPNCSRYFNPDDLSSFVPSLSSKGDSEPIPDVNEEGSTDVAGTTAEANNSDSAGMSLDVDKVAKKDPLTRRKELLIQTGLAEKTIEVCCEMAGDLLRSQFGKEVIYEVATGGADGILHPFMDEKLGELHEKIASLVGEPKSEEKGETDHLLEDFHSSRTIRKLILDCPAFASKLWEKALQGKCILWAQGHSSKVICAYLKTSDLNLREAAKKELQPLIDSGVLKIPADNNDAAKAE</sequence>
<feature type="compositionally biased region" description="Polar residues" evidence="5">
    <location>
        <begin position="35"/>
        <end position="47"/>
    </location>
</feature>
<accession>A0AAV1EH45</accession>
<feature type="region of interest" description="Disordered" evidence="5">
    <location>
        <begin position="426"/>
        <end position="464"/>
    </location>
</feature>
<evidence type="ECO:0000313" key="7">
    <source>
        <dbReference type="EMBL" id="CAI9119004.1"/>
    </source>
</evidence>
<organism evidence="7 8">
    <name type="scientific">Oldenlandia corymbosa var. corymbosa</name>
    <dbReference type="NCBI Taxonomy" id="529605"/>
    <lineage>
        <taxon>Eukaryota</taxon>
        <taxon>Viridiplantae</taxon>
        <taxon>Streptophyta</taxon>
        <taxon>Embryophyta</taxon>
        <taxon>Tracheophyta</taxon>
        <taxon>Spermatophyta</taxon>
        <taxon>Magnoliopsida</taxon>
        <taxon>eudicotyledons</taxon>
        <taxon>Gunneridae</taxon>
        <taxon>Pentapetalae</taxon>
        <taxon>asterids</taxon>
        <taxon>lamiids</taxon>
        <taxon>Gentianales</taxon>
        <taxon>Rubiaceae</taxon>
        <taxon>Rubioideae</taxon>
        <taxon>Spermacoceae</taxon>
        <taxon>Hedyotis-Oldenlandia complex</taxon>
        <taxon>Oldenlandia</taxon>
    </lineage>
</organism>
<dbReference type="Gene3D" id="1.25.10.10">
    <property type="entry name" value="Leucine-rich Repeat Variant"/>
    <property type="match status" value="1"/>
</dbReference>
<keyword evidence="2" id="KW-0810">Translation regulation</keyword>
<feature type="domain" description="PUM-HD" evidence="6">
    <location>
        <begin position="18"/>
        <end position="411"/>
    </location>
</feature>
<dbReference type="InterPro" id="IPR040059">
    <property type="entry name" value="PUM3"/>
</dbReference>
<protein>
    <submittedName>
        <fullName evidence="7">OLC1v1020651C1</fullName>
    </submittedName>
</protein>
<dbReference type="SMART" id="SM00025">
    <property type="entry name" value="Pumilio"/>
    <property type="match status" value="5"/>
</dbReference>
<keyword evidence="1" id="KW-0677">Repeat</keyword>
<reference evidence="7" key="1">
    <citation type="submission" date="2023-03" db="EMBL/GenBank/DDBJ databases">
        <authorList>
            <person name="Julca I."/>
        </authorList>
    </citation>
    <scope>NUCLEOTIDE SEQUENCE</scope>
</reference>
<keyword evidence="8" id="KW-1185">Reference proteome</keyword>
<dbReference type="AlphaFoldDB" id="A0AAV1EH45"/>
<evidence type="ECO:0000256" key="3">
    <source>
        <dbReference type="ARBA" id="ARBA00022884"/>
    </source>
</evidence>
<dbReference type="GO" id="GO:0005730">
    <property type="term" value="C:nucleolus"/>
    <property type="evidence" value="ECO:0007669"/>
    <property type="project" value="TreeGrafter"/>
</dbReference>
<dbReference type="SUPFAM" id="SSF48371">
    <property type="entry name" value="ARM repeat"/>
    <property type="match status" value="1"/>
</dbReference>
<feature type="repeat" description="Pumilio" evidence="4">
    <location>
        <begin position="125"/>
        <end position="160"/>
    </location>
</feature>
<dbReference type="InterPro" id="IPR012959">
    <property type="entry name" value="CPL_dom"/>
</dbReference>
<dbReference type="PROSITE" id="PS50303">
    <property type="entry name" value="PUM_HD"/>
    <property type="match status" value="1"/>
</dbReference>
<dbReference type="PANTHER" id="PTHR13389">
    <property type="entry name" value="PUMILIO HOMOLOG 3"/>
    <property type="match status" value="1"/>
</dbReference>
<dbReference type="PROSITE" id="PS50302">
    <property type="entry name" value="PUM"/>
    <property type="match status" value="3"/>
</dbReference>
<dbReference type="InterPro" id="IPR033133">
    <property type="entry name" value="PUM-HD"/>
</dbReference>
<evidence type="ECO:0000256" key="1">
    <source>
        <dbReference type="ARBA" id="ARBA00022737"/>
    </source>
</evidence>
<dbReference type="InterPro" id="IPR011989">
    <property type="entry name" value="ARM-like"/>
</dbReference>
<dbReference type="InterPro" id="IPR001313">
    <property type="entry name" value="Pumilio_RNA-bd_rpt"/>
</dbReference>
<dbReference type="EMBL" id="OX459126">
    <property type="protein sequence ID" value="CAI9119004.1"/>
    <property type="molecule type" value="Genomic_DNA"/>
</dbReference>
<feature type="region of interest" description="Disordered" evidence="5">
    <location>
        <begin position="1"/>
        <end position="88"/>
    </location>
</feature>
<proteinExistence type="predicted"/>
<gene>
    <name evidence="7" type="ORF">OLC1_LOCUS24759</name>
</gene>
<feature type="repeat" description="Pumilio" evidence="4">
    <location>
        <begin position="161"/>
        <end position="196"/>
    </location>
</feature>
<dbReference type="GO" id="GO:0006417">
    <property type="term" value="P:regulation of translation"/>
    <property type="evidence" value="ECO:0007669"/>
    <property type="project" value="UniProtKB-KW"/>
</dbReference>
<dbReference type="InterPro" id="IPR016024">
    <property type="entry name" value="ARM-type_fold"/>
</dbReference>
<dbReference type="PANTHER" id="PTHR13389:SF0">
    <property type="entry name" value="PUMILIO HOMOLOG 3"/>
    <property type="match status" value="1"/>
</dbReference>
<dbReference type="Proteomes" id="UP001161247">
    <property type="component" value="Chromosome 9"/>
</dbReference>
<evidence type="ECO:0000256" key="2">
    <source>
        <dbReference type="ARBA" id="ARBA00022845"/>
    </source>
</evidence>
<dbReference type="GO" id="GO:0003729">
    <property type="term" value="F:mRNA binding"/>
    <property type="evidence" value="ECO:0007669"/>
    <property type="project" value="TreeGrafter"/>
</dbReference>
<dbReference type="Pfam" id="PF08144">
    <property type="entry name" value="CPL"/>
    <property type="match status" value="1"/>
</dbReference>
<evidence type="ECO:0000313" key="8">
    <source>
        <dbReference type="Proteomes" id="UP001161247"/>
    </source>
</evidence>
<dbReference type="Pfam" id="PF22493">
    <property type="entry name" value="PUF_NOP9"/>
    <property type="match status" value="1"/>
</dbReference>
<evidence type="ECO:0000259" key="6">
    <source>
        <dbReference type="PROSITE" id="PS50303"/>
    </source>
</evidence>
<name>A0AAV1EH45_OLDCO</name>
<keyword evidence="3" id="KW-0694">RNA-binding</keyword>
<evidence type="ECO:0000256" key="4">
    <source>
        <dbReference type="PROSITE-ProRule" id="PRU00317"/>
    </source>
</evidence>